<evidence type="ECO:0000313" key="16">
    <source>
        <dbReference type="RefSeq" id="XP_011072203.1"/>
    </source>
</evidence>
<dbReference type="CDD" id="cd11043">
    <property type="entry name" value="CYP90-like"/>
    <property type="match status" value="1"/>
</dbReference>
<dbReference type="GO" id="GO:0016705">
    <property type="term" value="F:oxidoreductase activity, acting on paired donors, with incorporation or reduction of molecular oxygen"/>
    <property type="evidence" value="ECO:0007669"/>
    <property type="project" value="InterPro"/>
</dbReference>
<reference evidence="16" key="2">
    <citation type="submission" date="2025-08" db="UniProtKB">
        <authorList>
            <consortium name="RefSeq"/>
        </authorList>
    </citation>
    <scope>IDENTIFICATION</scope>
</reference>
<evidence type="ECO:0000256" key="6">
    <source>
        <dbReference type="ARBA" id="ARBA00022723"/>
    </source>
</evidence>
<dbReference type="GO" id="GO:0020037">
    <property type="term" value="F:heme binding"/>
    <property type="evidence" value="ECO:0007669"/>
    <property type="project" value="InterPro"/>
</dbReference>
<evidence type="ECO:0000256" key="8">
    <source>
        <dbReference type="ARBA" id="ARBA00023002"/>
    </source>
</evidence>
<dbReference type="FunCoup" id="A0A6I9SSE6">
    <property type="interactions" value="134"/>
</dbReference>
<dbReference type="AlphaFoldDB" id="A0A6I9SSE6"/>
<reference evidence="15" key="1">
    <citation type="submission" date="2024-10" db="UniProtKB">
        <authorList>
            <consortium name="RefSeq"/>
        </authorList>
    </citation>
    <scope>NUCLEOTIDE SEQUENCE [LARGE SCALE GENOMIC DNA]</scope>
    <source>
        <strain evidence="15">cv. Zhongzhi No. 13</strain>
    </source>
</reference>
<evidence type="ECO:0000256" key="10">
    <source>
        <dbReference type="ARBA" id="ARBA00023033"/>
    </source>
</evidence>
<dbReference type="InterPro" id="IPR017972">
    <property type="entry name" value="Cyt_P450_CS"/>
</dbReference>
<evidence type="ECO:0000256" key="5">
    <source>
        <dbReference type="ARBA" id="ARBA00022692"/>
    </source>
</evidence>
<evidence type="ECO:0000256" key="12">
    <source>
        <dbReference type="PIRSR" id="PIRSR602401-1"/>
    </source>
</evidence>
<dbReference type="GO" id="GO:0004497">
    <property type="term" value="F:monooxygenase activity"/>
    <property type="evidence" value="ECO:0007669"/>
    <property type="project" value="UniProtKB-KW"/>
</dbReference>
<dbReference type="InterPro" id="IPR001128">
    <property type="entry name" value="Cyt_P450"/>
</dbReference>
<dbReference type="PANTHER" id="PTHR24286">
    <property type="entry name" value="CYTOCHROME P450 26"/>
    <property type="match status" value="1"/>
</dbReference>
<keyword evidence="10 13" id="KW-0503">Monooxygenase</keyword>
<keyword evidence="5 14" id="KW-0812">Transmembrane</keyword>
<dbReference type="KEGG" id="sind:105157494"/>
<dbReference type="FunFam" id="1.10.630.10:FF:000020">
    <property type="entry name" value="Cytochrome P450 family protein"/>
    <property type="match status" value="1"/>
</dbReference>
<protein>
    <submittedName>
        <fullName evidence="16">Cytochrome P450 87A3</fullName>
    </submittedName>
</protein>
<keyword evidence="6 12" id="KW-0479">Metal-binding</keyword>
<dbReference type="Pfam" id="PF00067">
    <property type="entry name" value="p450"/>
    <property type="match status" value="1"/>
</dbReference>
<evidence type="ECO:0000256" key="1">
    <source>
        <dbReference type="ARBA" id="ARBA00001971"/>
    </source>
</evidence>
<dbReference type="PRINTS" id="PR00463">
    <property type="entry name" value="EP450I"/>
</dbReference>
<dbReference type="GO" id="GO:0016132">
    <property type="term" value="P:brassinosteroid biosynthetic process"/>
    <property type="evidence" value="ECO:0007669"/>
    <property type="project" value="TreeGrafter"/>
</dbReference>
<dbReference type="PROSITE" id="PS00086">
    <property type="entry name" value="CYTOCHROME_P450"/>
    <property type="match status" value="1"/>
</dbReference>
<dbReference type="PANTHER" id="PTHR24286:SF11">
    <property type="entry name" value="CYTOCHROME P450, FAMILY 87, SUBFAMILY A, POLYPEPTIDE 2"/>
    <property type="match status" value="1"/>
</dbReference>
<dbReference type="SUPFAM" id="SSF48264">
    <property type="entry name" value="Cytochrome P450"/>
    <property type="match status" value="1"/>
</dbReference>
<evidence type="ECO:0000313" key="15">
    <source>
        <dbReference type="Proteomes" id="UP000504604"/>
    </source>
</evidence>
<dbReference type="RefSeq" id="XP_011072203.1">
    <property type="nucleotide sequence ID" value="XM_011073901.2"/>
</dbReference>
<keyword evidence="8 13" id="KW-0560">Oxidoreductase</keyword>
<keyword evidence="4 12" id="KW-0349">Heme</keyword>
<evidence type="ECO:0000256" key="11">
    <source>
        <dbReference type="ARBA" id="ARBA00023136"/>
    </source>
</evidence>
<dbReference type="InterPro" id="IPR002401">
    <property type="entry name" value="Cyt_P450_E_grp-I"/>
</dbReference>
<dbReference type="GO" id="GO:0010268">
    <property type="term" value="P:brassinosteroid homeostasis"/>
    <property type="evidence" value="ECO:0007669"/>
    <property type="project" value="TreeGrafter"/>
</dbReference>
<dbReference type="GO" id="GO:0016020">
    <property type="term" value="C:membrane"/>
    <property type="evidence" value="ECO:0007669"/>
    <property type="project" value="UniProtKB-SubCell"/>
</dbReference>
<dbReference type="OrthoDB" id="1372046at2759"/>
<keyword evidence="15" id="KW-1185">Reference proteome</keyword>
<sequence length="490" mass="56444">MFSVVFCIGGVLVIIITHWLYTWWNLRCSGVLPPGSMGCPFLGETLQFFAPSNSFDILPFVKKRIQRYGPIFKTSLVGRQVIVSTDADLNYFIFQQEGQLFQSWYPDSFTEIFGRQNVGSVHGFMYKYLKNMVLNLFGPESLKKMLPEVEQVSKQNIRRWSSHTSVEMKEATAQMIFDFTAKKLISYDSEKSSDNLRESFVAFIQGLISFPLNIPGTAYSKCLQGRKKAMKMLKTMLQQRRERPRKIGTDFFDYVLEELQREDTLLKEAIALDLMFVLLFASFETTSLALILAIKFLVDHPLAIKELTEEHEAIIRRRENPDSRLTWEEYKSMKFTFQFIHETVRLANIVPGIFRKALRDTKFKGYTIPAGWAVMVCPPAVHLNPARHTNPLEFNPWRWEGVDTNAASRNFMAFGGGMRFCVGTDFSKVQMAVFLHCLVTKYKWEAIKGGDILRTPGLQFPNGYHIHISEKEKYKQESQTRILSATHLGC</sequence>
<name>A0A6I9SSE6_SESIN</name>
<comment type="similarity">
    <text evidence="3 13">Belongs to the cytochrome P450 family.</text>
</comment>
<dbReference type="InParanoid" id="A0A6I9SSE6"/>
<dbReference type="GO" id="GO:0005506">
    <property type="term" value="F:iron ion binding"/>
    <property type="evidence" value="ECO:0007669"/>
    <property type="project" value="InterPro"/>
</dbReference>
<evidence type="ECO:0000256" key="9">
    <source>
        <dbReference type="ARBA" id="ARBA00023004"/>
    </source>
</evidence>
<feature type="transmembrane region" description="Helical" evidence="14">
    <location>
        <begin position="5"/>
        <end position="24"/>
    </location>
</feature>
<comment type="subcellular location">
    <subcellularLocation>
        <location evidence="2">Membrane</location>
        <topology evidence="2">Single-pass membrane protein</topology>
    </subcellularLocation>
</comment>
<evidence type="ECO:0000256" key="7">
    <source>
        <dbReference type="ARBA" id="ARBA00022989"/>
    </source>
</evidence>
<gene>
    <name evidence="16" type="primary">LOC105157494</name>
</gene>
<accession>A0A6I9SSE6</accession>
<dbReference type="Proteomes" id="UP000504604">
    <property type="component" value="Linkage group LG1"/>
</dbReference>
<evidence type="ECO:0000256" key="13">
    <source>
        <dbReference type="RuleBase" id="RU000461"/>
    </source>
</evidence>
<dbReference type="GO" id="GO:0016125">
    <property type="term" value="P:sterol metabolic process"/>
    <property type="evidence" value="ECO:0007669"/>
    <property type="project" value="TreeGrafter"/>
</dbReference>
<evidence type="ECO:0000256" key="3">
    <source>
        <dbReference type="ARBA" id="ARBA00010617"/>
    </source>
</evidence>
<proteinExistence type="inferred from homology"/>
<dbReference type="PRINTS" id="PR00385">
    <property type="entry name" value="P450"/>
</dbReference>
<keyword evidence="9 12" id="KW-0408">Iron</keyword>
<dbReference type="InterPro" id="IPR036396">
    <property type="entry name" value="Cyt_P450_sf"/>
</dbReference>
<keyword evidence="11 14" id="KW-0472">Membrane</keyword>
<dbReference type="Gene3D" id="1.10.630.10">
    <property type="entry name" value="Cytochrome P450"/>
    <property type="match status" value="1"/>
</dbReference>
<evidence type="ECO:0000256" key="4">
    <source>
        <dbReference type="ARBA" id="ARBA00022617"/>
    </source>
</evidence>
<evidence type="ECO:0000256" key="2">
    <source>
        <dbReference type="ARBA" id="ARBA00004167"/>
    </source>
</evidence>
<feature type="binding site" description="axial binding residue" evidence="12">
    <location>
        <position position="421"/>
    </location>
    <ligand>
        <name>heme</name>
        <dbReference type="ChEBI" id="CHEBI:30413"/>
    </ligand>
    <ligandPart>
        <name>Fe</name>
        <dbReference type="ChEBI" id="CHEBI:18248"/>
    </ligandPart>
</feature>
<keyword evidence="7 14" id="KW-1133">Transmembrane helix</keyword>
<comment type="cofactor">
    <cofactor evidence="1 12">
        <name>heme</name>
        <dbReference type="ChEBI" id="CHEBI:30413"/>
    </cofactor>
</comment>
<evidence type="ECO:0000256" key="14">
    <source>
        <dbReference type="SAM" id="Phobius"/>
    </source>
</evidence>
<organism evidence="15 16">
    <name type="scientific">Sesamum indicum</name>
    <name type="common">Oriental sesame</name>
    <name type="synonym">Sesamum orientale</name>
    <dbReference type="NCBI Taxonomy" id="4182"/>
    <lineage>
        <taxon>Eukaryota</taxon>
        <taxon>Viridiplantae</taxon>
        <taxon>Streptophyta</taxon>
        <taxon>Embryophyta</taxon>
        <taxon>Tracheophyta</taxon>
        <taxon>Spermatophyta</taxon>
        <taxon>Magnoliopsida</taxon>
        <taxon>eudicotyledons</taxon>
        <taxon>Gunneridae</taxon>
        <taxon>Pentapetalae</taxon>
        <taxon>asterids</taxon>
        <taxon>lamiids</taxon>
        <taxon>Lamiales</taxon>
        <taxon>Pedaliaceae</taxon>
        <taxon>Sesamum</taxon>
    </lineage>
</organism>
<dbReference type="GeneID" id="105157494"/>